<feature type="compositionally biased region" description="Basic and acidic residues" evidence="1">
    <location>
        <begin position="65"/>
        <end position="74"/>
    </location>
</feature>
<evidence type="ECO:0000313" key="2">
    <source>
        <dbReference type="EnsemblPlants" id="OBART08G23130.1"/>
    </source>
</evidence>
<reference evidence="2" key="2">
    <citation type="submission" date="2015-03" db="UniProtKB">
        <authorList>
            <consortium name="EnsemblPlants"/>
        </authorList>
    </citation>
    <scope>IDENTIFICATION</scope>
</reference>
<sequence length="90" mass="8893">MAGGGAGSSGSGTGDDGGDREQAAAASPRGSGTGDDGGRWGADQTVPMTTTMAGGGSDGTLNDNDGERQIRTTKADPAAGSYLVRWGRWM</sequence>
<evidence type="ECO:0008006" key="4">
    <source>
        <dbReference type="Google" id="ProtNLM"/>
    </source>
</evidence>
<dbReference type="Gramene" id="OBART08G23130.1">
    <property type="protein sequence ID" value="OBART08G23130.1"/>
    <property type="gene ID" value="OBART08G23130"/>
</dbReference>
<feature type="region of interest" description="Disordered" evidence="1">
    <location>
        <begin position="1"/>
        <end position="78"/>
    </location>
</feature>
<keyword evidence="3" id="KW-1185">Reference proteome</keyword>
<proteinExistence type="predicted"/>
<protein>
    <recommendedName>
        <fullName evidence="4">DUF834 domain-containing protein</fullName>
    </recommendedName>
</protein>
<evidence type="ECO:0000256" key="1">
    <source>
        <dbReference type="SAM" id="MobiDB-lite"/>
    </source>
</evidence>
<evidence type="ECO:0000313" key="3">
    <source>
        <dbReference type="Proteomes" id="UP000026960"/>
    </source>
</evidence>
<dbReference type="AlphaFoldDB" id="A0A0D3H318"/>
<dbReference type="EnsemblPlants" id="OBART08G23130.1">
    <property type="protein sequence ID" value="OBART08G23130.1"/>
    <property type="gene ID" value="OBART08G23130"/>
</dbReference>
<organism evidence="2">
    <name type="scientific">Oryza barthii</name>
    <dbReference type="NCBI Taxonomy" id="65489"/>
    <lineage>
        <taxon>Eukaryota</taxon>
        <taxon>Viridiplantae</taxon>
        <taxon>Streptophyta</taxon>
        <taxon>Embryophyta</taxon>
        <taxon>Tracheophyta</taxon>
        <taxon>Spermatophyta</taxon>
        <taxon>Magnoliopsida</taxon>
        <taxon>Liliopsida</taxon>
        <taxon>Poales</taxon>
        <taxon>Poaceae</taxon>
        <taxon>BOP clade</taxon>
        <taxon>Oryzoideae</taxon>
        <taxon>Oryzeae</taxon>
        <taxon>Oryzinae</taxon>
        <taxon>Oryza</taxon>
    </lineage>
</organism>
<feature type="compositionally biased region" description="Gly residues" evidence="1">
    <location>
        <begin position="1"/>
        <end position="15"/>
    </location>
</feature>
<reference evidence="2" key="1">
    <citation type="journal article" date="2009" name="Rice">
        <title>De Novo Next Generation Sequencing of Plant Genomes.</title>
        <authorList>
            <person name="Rounsley S."/>
            <person name="Marri P.R."/>
            <person name="Yu Y."/>
            <person name="He R."/>
            <person name="Sisneros N."/>
            <person name="Goicoechea J.L."/>
            <person name="Lee S.J."/>
            <person name="Angelova A."/>
            <person name="Kudrna D."/>
            <person name="Luo M."/>
            <person name="Affourtit J."/>
            <person name="Desany B."/>
            <person name="Knight J."/>
            <person name="Niazi F."/>
            <person name="Egholm M."/>
            <person name="Wing R.A."/>
        </authorList>
    </citation>
    <scope>NUCLEOTIDE SEQUENCE [LARGE SCALE GENOMIC DNA]</scope>
    <source>
        <strain evidence="2">cv. IRGC 105608</strain>
    </source>
</reference>
<dbReference type="Proteomes" id="UP000026960">
    <property type="component" value="Chromosome 8"/>
</dbReference>
<name>A0A0D3H318_9ORYZ</name>
<dbReference type="HOGENOM" id="CLU_2444352_0_0_1"/>
<dbReference type="PaxDb" id="65489-OBART08G23130.1"/>
<accession>A0A0D3H318</accession>